<comment type="cofactor">
    <cofactor evidence="1 14">
        <name>heme</name>
        <dbReference type="ChEBI" id="CHEBI:30413"/>
    </cofactor>
</comment>
<name>A0A1J1E7N0_9MYRI</name>
<dbReference type="PROSITE" id="PS00086">
    <property type="entry name" value="CYTOCHROME_P450"/>
    <property type="match status" value="1"/>
</dbReference>
<keyword evidence="13" id="KW-0472">Membrane</keyword>
<reference evidence="16" key="1">
    <citation type="journal article" date="2017" name="FEBS Open Bio">
        <title>A novel cytochrome P450, CYP3201B1, is involved in (R)-mandelonitrile biosynthesis in a cyanogenic millipede.</title>
        <authorList>
            <person name="Yamaguchi T."/>
            <person name="Kuwahara Y."/>
            <person name="Asano Y."/>
        </authorList>
    </citation>
    <scope>NUCLEOTIDE SEQUENCE</scope>
</reference>
<dbReference type="GO" id="GO:0008395">
    <property type="term" value="F:steroid hydroxylase activity"/>
    <property type="evidence" value="ECO:0007669"/>
    <property type="project" value="TreeGrafter"/>
</dbReference>
<dbReference type="FunFam" id="1.10.630.10:FF:000238">
    <property type="entry name" value="Cytochrome P450 2A6"/>
    <property type="match status" value="1"/>
</dbReference>
<dbReference type="InterPro" id="IPR036396">
    <property type="entry name" value="Cyt_P450_sf"/>
</dbReference>
<proteinExistence type="evidence at transcript level"/>
<evidence type="ECO:0000256" key="3">
    <source>
        <dbReference type="ARBA" id="ARBA00004174"/>
    </source>
</evidence>
<evidence type="ECO:0000256" key="2">
    <source>
        <dbReference type="ARBA" id="ARBA00003690"/>
    </source>
</evidence>
<dbReference type="InterPro" id="IPR001128">
    <property type="entry name" value="Cyt_P450"/>
</dbReference>
<dbReference type="InterPro" id="IPR002401">
    <property type="entry name" value="Cyt_P450_E_grp-I"/>
</dbReference>
<dbReference type="GO" id="GO:0016712">
    <property type="term" value="F:oxidoreductase activity, acting on paired donors, with incorporation or reduction of molecular oxygen, reduced flavin or flavoprotein as one donor, and incorporation of one atom of oxygen"/>
    <property type="evidence" value="ECO:0007669"/>
    <property type="project" value="TreeGrafter"/>
</dbReference>
<evidence type="ECO:0000256" key="5">
    <source>
        <dbReference type="ARBA" id="ARBA00010617"/>
    </source>
</evidence>
<evidence type="ECO:0000256" key="8">
    <source>
        <dbReference type="ARBA" id="ARBA00022824"/>
    </source>
</evidence>
<organism evidence="16">
    <name type="scientific">Chamberlinius hualienensis</name>
    <dbReference type="NCBI Taxonomy" id="1551368"/>
    <lineage>
        <taxon>Eukaryota</taxon>
        <taxon>Metazoa</taxon>
        <taxon>Ecdysozoa</taxon>
        <taxon>Arthropoda</taxon>
        <taxon>Myriapoda</taxon>
        <taxon>Diplopoda</taxon>
        <taxon>Helminthomorpha</taxon>
        <taxon>Polydesmida</taxon>
        <taxon>Paradoxosomatidae</taxon>
        <taxon>Chamberlinius</taxon>
    </lineage>
</organism>
<evidence type="ECO:0000256" key="12">
    <source>
        <dbReference type="ARBA" id="ARBA00023033"/>
    </source>
</evidence>
<dbReference type="GO" id="GO:0005506">
    <property type="term" value="F:iron ion binding"/>
    <property type="evidence" value="ECO:0007669"/>
    <property type="project" value="InterPro"/>
</dbReference>
<dbReference type="AlphaFoldDB" id="A0A1J1E7N0"/>
<dbReference type="GO" id="GO:0006082">
    <property type="term" value="P:organic acid metabolic process"/>
    <property type="evidence" value="ECO:0007669"/>
    <property type="project" value="TreeGrafter"/>
</dbReference>
<dbReference type="PANTHER" id="PTHR24300">
    <property type="entry name" value="CYTOCHROME P450 508A4-RELATED"/>
    <property type="match status" value="1"/>
</dbReference>
<keyword evidence="6 14" id="KW-0349">Heme</keyword>
<keyword evidence="12 15" id="KW-0503">Monooxygenase</keyword>
<dbReference type="PANTHER" id="PTHR24300:SF403">
    <property type="entry name" value="CYTOCHROME P450 306A1"/>
    <property type="match status" value="1"/>
</dbReference>
<evidence type="ECO:0000256" key="11">
    <source>
        <dbReference type="ARBA" id="ARBA00023004"/>
    </source>
</evidence>
<evidence type="ECO:0000256" key="4">
    <source>
        <dbReference type="ARBA" id="ARBA00004406"/>
    </source>
</evidence>
<sequence length="491" mass="56436">MELWWFWITAIIAIGLKKLFDLVIQIRQLPPGPWGLPFIGYLPWTSHEAYTTFVELGKKYGGLFSVTLGGDTMVILNDWPTIKATLVDNSKLFSGRPNTFMFKASIDRKNIAFSDGAVWNVQRRTTVQCLRNTGMGRKSMEDIIKDSIQMLTDDLIISNDKVVPMNSMFYSTIFRINWSFIQGYSGLDENDKMKKLAKITKKVVHHLGTNDAVNVFPWLRFVPPNGFGFRKFQKCNNKLKSLLRNLIHERMERSPNGEESDFIDFYIAEIKKHTKDGEETAPFDTEHIIGTVWDMFLAGGDTVNVTTQWGFLYLGYFDEVQKKLQSELDTVIGKQRLLTISDFPQLPYLDAVVKEIHRMASILPLSVPHCPNENFKINGYTIPKGTTCLQNMYAVHHDPILWDEPEKFKPERFLTIDDKPISPPYFMPFSIGPRLCIGQAVAEMELKFMFGVLFHKFSFLLPPNQPKPTLKRYTGIISNTETYSLLVKIRN</sequence>
<evidence type="ECO:0000256" key="7">
    <source>
        <dbReference type="ARBA" id="ARBA00022723"/>
    </source>
</evidence>
<protein>
    <submittedName>
        <fullName evidence="16">Cytochrome P450 3201D1</fullName>
    </submittedName>
</protein>
<comment type="subcellular location">
    <subcellularLocation>
        <location evidence="4">Endoplasmic reticulum membrane</location>
        <topology evidence="4">Peripheral membrane protein</topology>
    </subcellularLocation>
    <subcellularLocation>
        <location evidence="3">Microsome membrane</location>
        <topology evidence="3">Peripheral membrane protein</topology>
    </subcellularLocation>
</comment>
<dbReference type="EMBL" id="LC125381">
    <property type="protein sequence ID" value="BAV93931.1"/>
    <property type="molecule type" value="mRNA"/>
</dbReference>
<dbReference type="GO" id="GO:0005789">
    <property type="term" value="C:endoplasmic reticulum membrane"/>
    <property type="evidence" value="ECO:0007669"/>
    <property type="project" value="UniProtKB-SubCell"/>
</dbReference>
<evidence type="ECO:0000256" key="9">
    <source>
        <dbReference type="ARBA" id="ARBA00022848"/>
    </source>
</evidence>
<dbReference type="GO" id="GO:0020037">
    <property type="term" value="F:heme binding"/>
    <property type="evidence" value="ECO:0007669"/>
    <property type="project" value="InterPro"/>
</dbReference>
<comment type="function">
    <text evidence="2">May be involved in the metabolism of insect hormones and in the breakdown of synthetic insecticides.</text>
</comment>
<dbReference type="GO" id="GO:0006805">
    <property type="term" value="P:xenobiotic metabolic process"/>
    <property type="evidence" value="ECO:0007669"/>
    <property type="project" value="TreeGrafter"/>
</dbReference>
<dbReference type="PRINTS" id="PR00463">
    <property type="entry name" value="EP450I"/>
</dbReference>
<evidence type="ECO:0000313" key="16">
    <source>
        <dbReference type="EMBL" id="BAV93931.1"/>
    </source>
</evidence>
<keyword evidence="10 15" id="KW-0560">Oxidoreductase</keyword>
<evidence type="ECO:0000256" key="1">
    <source>
        <dbReference type="ARBA" id="ARBA00001971"/>
    </source>
</evidence>
<feature type="binding site" description="axial binding residue" evidence="14">
    <location>
        <position position="436"/>
    </location>
    <ligand>
        <name>heme</name>
        <dbReference type="ChEBI" id="CHEBI:30413"/>
    </ligand>
    <ligandPart>
        <name>Fe</name>
        <dbReference type="ChEBI" id="CHEBI:18248"/>
    </ligandPart>
</feature>
<evidence type="ECO:0000256" key="13">
    <source>
        <dbReference type="ARBA" id="ARBA00023136"/>
    </source>
</evidence>
<evidence type="ECO:0000256" key="10">
    <source>
        <dbReference type="ARBA" id="ARBA00023002"/>
    </source>
</evidence>
<comment type="similarity">
    <text evidence="5 15">Belongs to the cytochrome P450 family.</text>
</comment>
<dbReference type="PRINTS" id="PR00385">
    <property type="entry name" value="P450"/>
</dbReference>
<keyword evidence="7 14" id="KW-0479">Metal-binding</keyword>
<evidence type="ECO:0000256" key="6">
    <source>
        <dbReference type="ARBA" id="ARBA00022617"/>
    </source>
</evidence>
<dbReference type="Pfam" id="PF00067">
    <property type="entry name" value="p450"/>
    <property type="match status" value="1"/>
</dbReference>
<dbReference type="SUPFAM" id="SSF48264">
    <property type="entry name" value="Cytochrome P450"/>
    <property type="match status" value="1"/>
</dbReference>
<evidence type="ECO:0000256" key="15">
    <source>
        <dbReference type="RuleBase" id="RU000461"/>
    </source>
</evidence>
<accession>A0A1J1E7N0</accession>
<evidence type="ECO:0000256" key="14">
    <source>
        <dbReference type="PIRSR" id="PIRSR602401-1"/>
    </source>
</evidence>
<keyword evidence="11 14" id="KW-0408">Iron</keyword>
<gene>
    <name evidence="16" type="primary">cyp3201d1</name>
</gene>
<dbReference type="InterPro" id="IPR050182">
    <property type="entry name" value="Cytochrome_P450_fam2"/>
</dbReference>
<dbReference type="Gene3D" id="1.10.630.10">
    <property type="entry name" value="Cytochrome P450"/>
    <property type="match status" value="1"/>
</dbReference>
<dbReference type="InterPro" id="IPR017972">
    <property type="entry name" value="Cyt_P450_CS"/>
</dbReference>
<keyword evidence="9" id="KW-0492">Microsome</keyword>
<keyword evidence="8" id="KW-0256">Endoplasmic reticulum</keyword>